<feature type="domain" description="CBS" evidence="3">
    <location>
        <begin position="18"/>
        <end position="75"/>
    </location>
</feature>
<evidence type="ECO:0000259" key="3">
    <source>
        <dbReference type="PROSITE" id="PS51371"/>
    </source>
</evidence>
<dbReference type="Gene3D" id="3.10.580.10">
    <property type="entry name" value="CBS-domain"/>
    <property type="match status" value="1"/>
</dbReference>
<comment type="caution">
    <text evidence="4">The sequence shown here is derived from an EMBL/GenBank/DDBJ whole genome shotgun (WGS) entry which is preliminary data.</text>
</comment>
<dbReference type="OrthoDB" id="9802114at2"/>
<dbReference type="Pfam" id="PF00571">
    <property type="entry name" value="CBS"/>
    <property type="match status" value="2"/>
</dbReference>
<protein>
    <submittedName>
        <fullName evidence="4">Inosine 5'-monophosphate dehydrogenase</fullName>
    </submittedName>
</protein>
<evidence type="ECO:0000256" key="2">
    <source>
        <dbReference type="PROSITE-ProRule" id="PRU00703"/>
    </source>
</evidence>
<dbReference type="Proteomes" id="UP000237968">
    <property type="component" value="Unassembled WGS sequence"/>
</dbReference>
<name>A0A2S9YCR0_9BACT</name>
<dbReference type="InterPro" id="IPR000644">
    <property type="entry name" value="CBS_dom"/>
</dbReference>
<keyword evidence="1 2" id="KW-0129">CBS domain</keyword>
<proteinExistence type="predicted"/>
<dbReference type="PROSITE" id="PS51371">
    <property type="entry name" value="CBS"/>
    <property type="match status" value="2"/>
</dbReference>
<dbReference type="SUPFAM" id="SSF54631">
    <property type="entry name" value="CBS-domain pair"/>
    <property type="match status" value="1"/>
</dbReference>
<dbReference type="InterPro" id="IPR046342">
    <property type="entry name" value="CBS_dom_sf"/>
</dbReference>
<dbReference type="PANTHER" id="PTHR43080:SF2">
    <property type="entry name" value="CBS DOMAIN-CONTAINING PROTEIN"/>
    <property type="match status" value="1"/>
</dbReference>
<dbReference type="PANTHER" id="PTHR43080">
    <property type="entry name" value="CBS DOMAIN-CONTAINING PROTEIN CBSX3, MITOCHONDRIAL"/>
    <property type="match status" value="1"/>
</dbReference>
<gene>
    <name evidence="4" type="ORF">ENSA5_18460</name>
</gene>
<organism evidence="4 5">
    <name type="scientific">Enhygromyxa salina</name>
    <dbReference type="NCBI Taxonomy" id="215803"/>
    <lineage>
        <taxon>Bacteria</taxon>
        <taxon>Pseudomonadati</taxon>
        <taxon>Myxococcota</taxon>
        <taxon>Polyangia</taxon>
        <taxon>Nannocystales</taxon>
        <taxon>Nannocystaceae</taxon>
        <taxon>Enhygromyxa</taxon>
    </lineage>
</organism>
<feature type="domain" description="CBS" evidence="3">
    <location>
        <begin position="81"/>
        <end position="141"/>
    </location>
</feature>
<evidence type="ECO:0000256" key="1">
    <source>
        <dbReference type="ARBA" id="ARBA00023122"/>
    </source>
</evidence>
<dbReference type="AlphaFoldDB" id="A0A2S9YCR0"/>
<sequence>MRESGLAMRRIPRIKSVMTAFPYSIAPTASLEDAEAMMREHDIRHLPVCDNHLVVGILSEREMRVALSLREQGTLTVAEVCTKQPLLVDLEQPLDAVATEMAARRVGSAIVLRGDKLSGILTTTDVCRLLAELLRDDATDEDDDVA</sequence>
<dbReference type="SMART" id="SM00116">
    <property type="entry name" value="CBS"/>
    <property type="match status" value="2"/>
</dbReference>
<evidence type="ECO:0000313" key="5">
    <source>
        <dbReference type="Proteomes" id="UP000237968"/>
    </source>
</evidence>
<reference evidence="4 5" key="1">
    <citation type="submission" date="2018-03" db="EMBL/GenBank/DDBJ databases">
        <title>Draft Genome Sequences of the Obligatory Marine Myxobacteria Enhygromyxa salina SWB005.</title>
        <authorList>
            <person name="Poehlein A."/>
            <person name="Moghaddam J.A."/>
            <person name="Harms H."/>
            <person name="Alanjari M."/>
            <person name="Koenig G.M."/>
            <person name="Daniel R."/>
            <person name="Schaeberle T.F."/>
        </authorList>
    </citation>
    <scope>NUCLEOTIDE SEQUENCE [LARGE SCALE GENOMIC DNA]</scope>
    <source>
        <strain evidence="4 5">SWB005</strain>
    </source>
</reference>
<accession>A0A2S9YCR0</accession>
<dbReference type="InterPro" id="IPR051257">
    <property type="entry name" value="Diverse_CBS-Domain"/>
</dbReference>
<keyword evidence="5" id="KW-1185">Reference proteome</keyword>
<dbReference type="RefSeq" id="WP_106391291.1">
    <property type="nucleotide sequence ID" value="NZ_PVNK01000108.1"/>
</dbReference>
<dbReference type="EMBL" id="PVNK01000108">
    <property type="protein sequence ID" value="PRQ02908.1"/>
    <property type="molecule type" value="Genomic_DNA"/>
</dbReference>
<evidence type="ECO:0000313" key="4">
    <source>
        <dbReference type="EMBL" id="PRQ02908.1"/>
    </source>
</evidence>